<dbReference type="InterPro" id="IPR003400">
    <property type="entry name" value="ExbD"/>
</dbReference>
<keyword evidence="5 8" id="KW-1133">Transmembrane helix</keyword>
<protein>
    <recommendedName>
        <fullName evidence="11">Biopolymer transporter ExbD</fullName>
    </recommendedName>
</protein>
<comment type="similarity">
    <text evidence="2 7">Belongs to the ExbD/TolR family.</text>
</comment>
<feature type="transmembrane region" description="Helical" evidence="8">
    <location>
        <begin position="55"/>
        <end position="74"/>
    </location>
</feature>
<dbReference type="Pfam" id="PF02472">
    <property type="entry name" value="ExbD"/>
    <property type="match status" value="1"/>
</dbReference>
<evidence type="ECO:0000256" key="5">
    <source>
        <dbReference type="ARBA" id="ARBA00022989"/>
    </source>
</evidence>
<evidence type="ECO:0000256" key="6">
    <source>
        <dbReference type="ARBA" id="ARBA00023136"/>
    </source>
</evidence>
<accession>A0ABQ6LP73</accession>
<evidence type="ECO:0000256" key="8">
    <source>
        <dbReference type="SAM" id="Phobius"/>
    </source>
</evidence>
<keyword evidence="6 8" id="KW-0472">Membrane</keyword>
<dbReference type="Proteomes" id="UP001239909">
    <property type="component" value="Unassembled WGS sequence"/>
</dbReference>
<organism evidence="9 10">
    <name type="scientific">Paralimibaculum aggregatum</name>
    <dbReference type="NCBI Taxonomy" id="3036245"/>
    <lineage>
        <taxon>Bacteria</taxon>
        <taxon>Pseudomonadati</taxon>
        <taxon>Pseudomonadota</taxon>
        <taxon>Alphaproteobacteria</taxon>
        <taxon>Rhodobacterales</taxon>
        <taxon>Paracoccaceae</taxon>
        <taxon>Paralimibaculum</taxon>
    </lineage>
</organism>
<comment type="caution">
    <text evidence="9">The sequence shown here is derived from an EMBL/GenBank/DDBJ whole genome shotgun (WGS) entry which is preliminary data.</text>
</comment>
<evidence type="ECO:0000256" key="1">
    <source>
        <dbReference type="ARBA" id="ARBA00004162"/>
    </source>
</evidence>
<keyword evidence="7" id="KW-0813">Transport</keyword>
<feature type="transmembrane region" description="Helical" evidence="8">
    <location>
        <begin position="21"/>
        <end position="43"/>
    </location>
</feature>
<keyword evidence="4 7" id="KW-0812">Transmembrane</keyword>
<reference evidence="9 10" key="1">
    <citation type="submission" date="2023-04" db="EMBL/GenBank/DDBJ databases">
        <title>Marinoamorphus aggregata gen. nov., sp. Nov., isolate from tissue of brittle star Ophioplocus japonicus.</title>
        <authorList>
            <person name="Kawano K."/>
            <person name="Sawayama S."/>
            <person name="Nakagawa S."/>
        </authorList>
    </citation>
    <scope>NUCLEOTIDE SEQUENCE [LARGE SCALE GENOMIC DNA]</scope>
    <source>
        <strain evidence="9 10">NKW23</strain>
    </source>
</reference>
<dbReference type="RefSeq" id="WP_285673150.1">
    <property type="nucleotide sequence ID" value="NZ_BSYI01000031.1"/>
</dbReference>
<keyword evidence="3" id="KW-1003">Cell membrane</keyword>
<evidence type="ECO:0008006" key="11">
    <source>
        <dbReference type="Google" id="ProtNLM"/>
    </source>
</evidence>
<evidence type="ECO:0000256" key="7">
    <source>
        <dbReference type="RuleBase" id="RU003879"/>
    </source>
</evidence>
<dbReference type="PANTHER" id="PTHR30558:SF3">
    <property type="entry name" value="BIOPOLYMER TRANSPORT PROTEIN EXBD-RELATED"/>
    <property type="match status" value="1"/>
</dbReference>
<keyword evidence="7" id="KW-0653">Protein transport</keyword>
<evidence type="ECO:0000313" key="10">
    <source>
        <dbReference type="Proteomes" id="UP001239909"/>
    </source>
</evidence>
<dbReference type="EMBL" id="BSYI01000031">
    <property type="protein sequence ID" value="GMG84174.1"/>
    <property type="molecule type" value="Genomic_DNA"/>
</dbReference>
<evidence type="ECO:0000313" key="9">
    <source>
        <dbReference type="EMBL" id="GMG84174.1"/>
    </source>
</evidence>
<name>A0ABQ6LP73_9RHOB</name>
<dbReference type="PANTHER" id="PTHR30558">
    <property type="entry name" value="EXBD MEMBRANE COMPONENT OF PMF-DRIVEN MACROMOLECULE IMPORT SYSTEM"/>
    <property type="match status" value="1"/>
</dbReference>
<keyword evidence="10" id="KW-1185">Reference proteome</keyword>
<comment type="subcellular location">
    <subcellularLocation>
        <location evidence="1">Cell membrane</location>
        <topology evidence="1">Single-pass membrane protein</topology>
    </subcellularLocation>
    <subcellularLocation>
        <location evidence="7">Cell membrane</location>
        <topology evidence="7">Single-pass type II membrane protein</topology>
    </subcellularLocation>
</comment>
<proteinExistence type="inferred from homology"/>
<dbReference type="Gene3D" id="3.30.420.270">
    <property type="match status" value="1"/>
</dbReference>
<sequence length="146" mass="15426">MPRRGSDAAQPARPRRRLRRRLRIGLTPLIDVVFILLVFFMLASSFEDWRSLPLAAAPAMAGAPAPAMAGAMLVEVAPAGLRLAGAPVSGAALRRRLAERLAAVPEQRVLLRALPGAEMQRLVAAVDLLRAAGVRDLALAPAGGAR</sequence>
<evidence type="ECO:0000256" key="2">
    <source>
        <dbReference type="ARBA" id="ARBA00005811"/>
    </source>
</evidence>
<evidence type="ECO:0000256" key="4">
    <source>
        <dbReference type="ARBA" id="ARBA00022692"/>
    </source>
</evidence>
<evidence type="ECO:0000256" key="3">
    <source>
        <dbReference type="ARBA" id="ARBA00022475"/>
    </source>
</evidence>
<gene>
    <name evidence="9" type="ORF">LNKW23_33880</name>
</gene>